<reference evidence="3" key="1">
    <citation type="submission" date="2023-10" db="EMBL/GenBank/DDBJ databases">
        <authorList>
            <person name="Chen Y."/>
            <person name="Shah S."/>
            <person name="Dougan E. K."/>
            <person name="Thang M."/>
            <person name="Chan C."/>
        </authorList>
    </citation>
    <scope>NUCLEOTIDE SEQUENCE [LARGE SCALE GENOMIC DNA]</scope>
</reference>
<dbReference type="Proteomes" id="UP001189429">
    <property type="component" value="Unassembled WGS sequence"/>
</dbReference>
<gene>
    <name evidence="3" type="ORF">PCOR1329_LOCUS27665</name>
</gene>
<evidence type="ECO:0000256" key="2">
    <source>
        <dbReference type="SAM" id="MobiDB-lite"/>
    </source>
</evidence>
<organism evidence="3 4">
    <name type="scientific">Prorocentrum cordatum</name>
    <dbReference type="NCBI Taxonomy" id="2364126"/>
    <lineage>
        <taxon>Eukaryota</taxon>
        <taxon>Sar</taxon>
        <taxon>Alveolata</taxon>
        <taxon>Dinophyceae</taxon>
        <taxon>Prorocentrales</taxon>
        <taxon>Prorocentraceae</taxon>
        <taxon>Prorocentrum</taxon>
    </lineage>
</organism>
<feature type="non-terminal residue" evidence="3">
    <location>
        <position position="773"/>
    </location>
</feature>
<name>A0ABN9S989_9DINO</name>
<evidence type="ECO:0000313" key="3">
    <source>
        <dbReference type="EMBL" id="CAK0828455.1"/>
    </source>
</evidence>
<comment type="caution">
    <text evidence="3">The sequence shown here is derived from an EMBL/GenBank/DDBJ whole genome shotgun (WGS) entry which is preliminary data.</text>
</comment>
<feature type="region of interest" description="Disordered" evidence="2">
    <location>
        <begin position="33"/>
        <end position="73"/>
    </location>
</feature>
<keyword evidence="4" id="KW-1185">Reference proteome</keyword>
<keyword evidence="1" id="KW-0175">Coiled coil</keyword>
<accession>A0ABN9S989</accession>
<feature type="coiled-coil region" evidence="1">
    <location>
        <begin position="532"/>
        <end position="622"/>
    </location>
</feature>
<feature type="compositionally biased region" description="Low complexity" evidence="2">
    <location>
        <begin position="46"/>
        <end position="58"/>
    </location>
</feature>
<feature type="coiled-coil region" evidence="1">
    <location>
        <begin position="171"/>
        <end position="475"/>
    </location>
</feature>
<evidence type="ECO:0000313" key="4">
    <source>
        <dbReference type="Proteomes" id="UP001189429"/>
    </source>
</evidence>
<evidence type="ECO:0008006" key="5">
    <source>
        <dbReference type="Google" id="ProtNLM"/>
    </source>
</evidence>
<evidence type="ECO:0000256" key="1">
    <source>
        <dbReference type="SAM" id="Coils"/>
    </source>
</evidence>
<proteinExistence type="predicted"/>
<dbReference type="EMBL" id="CAUYUJ010010047">
    <property type="protein sequence ID" value="CAK0828455.1"/>
    <property type="molecule type" value="Genomic_DNA"/>
</dbReference>
<protein>
    <recommendedName>
        <fullName evidence="5">Cilia- and flagella-associated protein 157</fullName>
    </recommendedName>
</protein>
<sequence>MWAARTDLHLGQKLVEFLVLNSQQVPDFLRQHAPKDYVPGRGPAGGAAAAEAQQAAQPRFDLRDGGRQQGGGLVFKNQLQGTPAERAAWCSRTSCRRPPRRRVPCSLQAALLARSEPRPRPACAGLALPALEVPEAAERRGGRPAQLVADIPFAKVTMKQREHTTFRSNNVRFLQEQNKEATRALDAMEEERDEAVQAVFKWEQQREKVQREYAALQQQMAATEEKCNAAAAEVHKRDEQIRVLTEQNRSLLEMLEHEEKESKEKQQHVDELTHESHRLQKISDQYDKVKDTGNQQLTGAYTEIAKYEEEMRNASMETEQLREAERNFQAQAKIDVETLENKLRESKDKNVQKLQQIQHNEVHEHRLQEGIQRLKETLEELKAQQKGVKMQLDMESDSAEKWSHSKAEVEHRKVSLQKNVEALREALKAAEEQNAAMQEESKQGADNFRQLGDKVYALMDQLRQHQMDLKKQEQNGIEKQKKITQLDKRSAELQQTLQLEVDAKLAAESEARGAAQMQALLLKKNKMLEEAHQLALRAQEKVEKRLSELTEKAHALQTQNDYLGTRIDGNEEDKGALRYELRRAEDEMRQASTYNQQLTQQQQEANDRQSIAETERAALKAELDYIKREDMLDESGRTKPILIESESKLIERLQINEFLFSAQQARNPVPMLVEKVSHVLEMLHTSQAQADLYLQDLQRSNSMLTALRQKNMTLYEKVQLCETWKMRALLKIASNEFEVRQNVKGVKRDAEPNHKLYLDGLQYTNKELEELKK</sequence>